<feature type="non-terminal residue" evidence="2">
    <location>
        <position position="90"/>
    </location>
</feature>
<dbReference type="SUPFAM" id="SSF50249">
    <property type="entry name" value="Nucleic acid-binding proteins"/>
    <property type="match status" value="1"/>
</dbReference>
<protein>
    <submittedName>
        <fullName evidence="2">TATA box-binding protein</fullName>
    </submittedName>
</protein>
<dbReference type="InterPro" id="IPR012340">
    <property type="entry name" value="NA-bd_OB-fold"/>
</dbReference>
<evidence type="ECO:0000313" key="3">
    <source>
        <dbReference type="Proteomes" id="UP000070257"/>
    </source>
</evidence>
<proteinExistence type="predicted"/>
<sequence>MGVRIREMRDVYEGEVASLEIESGQTSYNPYQQTASEARVTLRTEEEKKTLRLGKSVASSLQSRRVSEGDVIQIDAETGRIMRLGQSREA</sequence>
<reference evidence="2 3" key="1">
    <citation type="journal article" date="2016" name="Sci. Rep.">
        <title>Metabolic traits of an uncultured archaeal lineage -MSBL1- from brine pools of the Red Sea.</title>
        <authorList>
            <person name="Mwirichia R."/>
            <person name="Alam I."/>
            <person name="Rashid M."/>
            <person name="Vinu M."/>
            <person name="Ba-Alawi W."/>
            <person name="Anthony Kamau A."/>
            <person name="Kamanda Ngugi D."/>
            <person name="Goker M."/>
            <person name="Klenk H.P."/>
            <person name="Bajic V."/>
            <person name="Stingl U."/>
        </authorList>
    </citation>
    <scope>NUCLEOTIDE SEQUENCE [LARGE SCALE GENOMIC DNA]</scope>
    <source>
        <strain evidence="2">SCGC-AAA259J03</strain>
    </source>
</reference>
<dbReference type="PANTHER" id="PTHR11093">
    <property type="entry name" value="RUVB-RELATED REPTIN AND PONTIN"/>
    <property type="match status" value="1"/>
</dbReference>
<accession>A0A656YV01</accession>
<dbReference type="AlphaFoldDB" id="A0A656YV01"/>
<dbReference type="InterPro" id="IPR010339">
    <property type="entry name" value="TIP49_P-loop"/>
</dbReference>
<dbReference type="EMBL" id="LHXT01000090">
    <property type="protein sequence ID" value="KXA96648.1"/>
    <property type="molecule type" value="Genomic_DNA"/>
</dbReference>
<dbReference type="InterPro" id="IPR027238">
    <property type="entry name" value="RuvB-like"/>
</dbReference>
<dbReference type="InterPro" id="IPR042487">
    <property type="entry name" value="RuvBL1/2_DNA/RNA_bd_dom"/>
</dbReference>
<comment type="caution">
    <text evidence="2">The sequence shown here is derived from an EMBL/GenBank/DDBJ whole genome shotgun (WGS) entry which is preliminary data.</text>
</comment>
<evidence type="ECO:0000313" key="2">
    <source>
        <dbReference type="EMBL" id="KXA96648.1"/>
    </source>
</evidence>
<evidence type="ECO:0000259" key="1">
    <source>
        <dbReference type="Pfam" id="PF06068"/>
    </source>
</evidence>
<name>A0A656YV01_9EURY</name>
<dbReference type="Pfam" id="PF06068">
    <property type="entry name" value="TIP49"/>
    <property type="match status" value="1"/>
</dbReference>
<keyword evidence="3" id="KW-1185">Reference proteome</keyword>
<gene>
    <name evidence="2" type="ORF">AKJ39_04310</name>
</gene>
<dbReference type="GO" id="GO:0008094">
    <property type="term" value="F:ATP-dependent activity, acting on DNA"/>
    <property type="evidence" value="ECO:0007669"/>
    <property type="project" value="InterPro"/>
</dbReference>
<organism evidence="2 3">
    <name type="scientific">candidate division MSBL1 archaeon SCGC-AAA259J03</name>
    <dbReference type="NCBI Taxonomy" id="1698269"/>
    <lineage>
        <taxon>Archaea</taxon>
        <taxon>Methanobacteriati</taxon>
        <taxon>Methanobacteriota</taxon>
        <taxon>candidate division MSBL1</taxon>
    </lineage>
</organism>
<dbReference type="Gene3D" id="2.40.50.360">
    <property type="entry name" value="RuvB-like helicase, domain II"/>
    <property type="match status" value="1"/>
</dbReference>
<dbReference type="Proteomes" id="UP000070257">
    <property type="component" value="Unassembled WGS sequence"/>
</dbReference>
<feature type="domain" description="TIP49 P-loop" evidence="1">
    <location>
        <begin position="1"/>
        <end position="89"/>
    </location>
</feature>
<dbReference type="GO" id="GO:0005524">
    <property type="term" value="F:ATP binding"/>
    <property type="evidence" value="ECO:0007669"/>
    <property type="project" value="InterPro"/>
</dbReference>